<dbReference type="InterPro" id="IPR035069">
    <property type="entry name" value="TTHA1013/TTHA0281-like"/>
</dbReference>
<reference evidence="2 3" key="1">
    <citation type="submission" date="2017-11" db="EMBL/GenBank/DDBJ databases">
        <title>Comparitive Functional Genomics of Dry Heat Resistant strains isolated from the Viking Spacecraft.</title>
        <authorList>
            <person name="Seuylemezian A."/>
            <person name="Cooper K."/>
            <person name="Vaishampayan P."/>
        </authorList>
    </citation>
    <scope>NUCLEOTIDE SEQUENCE [LARGE SCALE GENOMIC DNA]</scope>
    <source>
        <strain evidence="2 3">V1-29</strain>
    </source>
</reference>
<name>A0A2N5M6D1_9BACI</name>
<evidence type="ECO:0000259" key="1">
    <source>
        <dbReference type="Pfam" id="PF15919"/>
    </source>
</evidence>
<dbReference type="InterPro" id="IPR031807">
    <property type="entry name" value="HicB-like"/>
</dbReference>
<dbReference type="Gene3D" id="3.30.160.250">
    <property type="match status" value="1"/>
</dbReference>
<comment type="caution">
    <text evidence="2">The sequence shown here is derived from an EMBL/GenBank/DDBJ whole genome shotgun (WGS) entry which is preliminary data.</text>
</comment>
<dbReference type="SUPFAM" id="SSF143100">
    <property type="entry name" value="TTHA1013/TTHA0281-like"/>
    <property type="match status" value="1"/>
</dbReference>
<accession>A0A2N5M6D1</accession>
<evidence type="ECO:0000313" key="3">
    <source>
        <dbReference type="Proteomes" id="UP000234748"/>
    </source>
</evidence>
<dbReference type="AlphaFoldDB" id="A0A2N5M6D1"/>
<sequence>MGGEQMPFYQFYALVEPREDAFFVKFPDIKSCFAEGKTRTEAVTLAEDTLGAYLSFCEDERTEIPEPSSESDIEVIQGTSLVQVQVNTDQYKGRTP</sequence>
<dbReference type="EMBL" id="PGUY01000031">
    <property type="protein sequence ID" value="PLT29924.1"/>
    <property type="molecule type" value="Genomic_DNA"/>
</dbReference>
<organism evidence="2 3">
    <name type="scientific">Peribacillus deserti</name>
    <dbReference type="NCBI Taxonomy" id="673318"/>
    <lineage>
        <taxon>Bacteria</taxon>
        <taxon>Bacillati</taxon>
        <taxon>Bacillota</taxon>
        <taxon>Bacilli</taxon>
        <taxon>Bacillales</taxon>
        <taxon>Bacillaceae</taxon>
        <taxon>Peribacillus</taxon>
    </lineage>
</organism>
<keyword evidence="3" id="KW-1185">Reference proteome</keyword>
<protein>
    <submittedName>
        <fullName evidence="2">HicB family protein</fullName>
    </submittedName>
</protein>
<dbReference type="OrthoDB" id="5419659at2"/>
<feature type="domain" description="HicB-like antitoxin of toxin-antitoxin system" evidence="1">
    <location>
        <begin position="14"/>
        <end position="70"/>
    </location>
</feature>
<dbReference type="Pfam" id="PF15919">
    <property type="entry name" value="HicB_lk_antitox"/>
    <property type="match status" value="1"/>
</dbReference>
<gene>
    <name evidence="2" type="ORF">CUU66_10355</name>
</gene>
<evidence type="ECO:0000313" key="2">
    <source>
        <dbReference type="EMBL" id="PLT29924.1"/>
    </source>
</evidence>
<dbReference type="Proteomes" id="UP000234748">
    <property type="component" value="Unassembled WGS sequence"/>
</dbReference>
<proteinExistence type="predicted"/>